<dbReference type="KEGG" id="stsi:A4E84_05515"/>
<dbReference type="EMBL" id="CP015098">
    <property type="protein sequence ID" value="AMW08999.1"/>
    <property type="molecule type" value="Genomic_DNA"/>
</dbReference>
<organism evidence="1 2">
    <name type="scientific">Streptomyces qaidamensis</name>
    <dbReference type="NCBI Taxonomy" id="1783515"/>
    <lineage>
        <taxon>Bacteria</taxon>
        <taxon>Bacillati</taxon>
        <taxon>Actinomycetota</taxon>
        <taxon>Actinomycetes</taxon>
        <taxon>Kitasatosporales</taxon>
        <taxon>Streptomycetaceae</taxon>
        <taxon>Streptomyces</taxon>
        <taxon>Streptomyces aurantiacus group</taxon>
    </lineage>
</organism>
<dbReference type="AlphaFoldDB" id="A0A143BVZ4"/>
<dbReference type="RefSeq" id="WP_062925461.1">
    <property type="nucleotide sequence ID" value="NZ_CP015098.1"/>
</dbReference>
<evidence type="ECO:0008006" key="3">
    <source>
        <dbReference type="Google" id="ProtNLM"/>
    </source>
</evidence>
<name>A0A143BVZ4_9ACTN</name>
<reference evidence="2" key="1">
    <citation type="submission" date="2016-04" db="EMBL/GenBank/DDBJ databases">
        <authorList>
            <person name="Zhang B."/>
        </authorList>
    </citation>
    <scope>NUCLEOTIDE SEQUENCE [LARGE SCALE GENOMIC DNA]</scope>
    <source>
        <strain evidence="2">S10</strain>
    </source>
</reference>
<gene>
    <name evidence="1" type="ORF">A4E84_05515</name>
</gene>
<accession>A0A143BVZ4</accession>
<proteinExistence type="predicted"/>
<dbReference type="Proteomes" id="UP000076096">
    <property type="component" value="Chromosome"/>
</dbReference>
<evidence type="ECO:0000313" key="2">
    <source>
        <dbReference type="Proteomes" id="UP000076096"/>
    </source>
</evidence>
<keyword evidence="2" id="KW-1185">Reference proteome</keyword>
<sequence length="60" mass="6424">MHLRLAHALACLGERAEAAAEYRAALALEHRVPADVRDEARAGHAALTAGRPAPLIRFAQ</sequence>
<evidence type="ECO:0000313" key="1">
    <source>
        <dbReference type="EMBL" id="AMW08999.1"/>
    </source>
</evidence>
<protein>
    <recommendedName>
        <fullName evidence="3">Bacterial transcriptional activator domain-containing protein</fullName>
    </recommendedName>
</protein>